<dbReference type="GO" id="GO:0008080">
    <property type="term" value="F:N-acetyltransferase activity"/>
    <property type="evidence" value="ECO:0007669"/>
    <property type="project" value="UniProtKB-ARBA"/>
</dbReference>
<dbReference type="EMBL" id="HBFP01009708">
    <property type="protein sequence ID" value="CAD8822577.1"/>
    <property type="molecule type" value="Transcribed_RNA"/>
</dbReference>
<organism evidence="4">
    <name type="scientific">Timspurckia oligopyrenoides</name>
    <dbReference type="NCBI Taxonomy" id="708627"/>
    <lineage>
        <taxon>Eukaryota</taxon>
        <taxon>Rhodophyta</taxon>
        <taxon>Bangiophyceae</taxon>
        <taxon>Porphyridiales</taxon>
        <taxon>Porphyridiaceae</taxon>
        <taxon>Timspurckia</taxon>
    </lineage>
</organism>
<keyword evidence="2" id="KW-0012">Acyltransferase</keyword>
<dbReference type="Gene3D" id="3.40.630.30">
    <property type="match status" value="1"/>
</dbReference>
<evidence type="ECO:0000256" key="2">
    <source>
        <dbReference type="ARBA" id="ARBA00023315"/>
    </source>
</evidence>
<keyword evidence="1" id="KW-0808">Transferase</keyword>
<dbReference type="PROSITE" id="PS51186">
    <property type="entry name" value="GNAT"/>
    <property type="match status" value="1"/>
</dbReference>
<evidence type="ECO:0000313" key="4">
    <source>
        <dbReference type="EMBL" id="CAD8822577.1"/>
    </source>
</evidence>
<dbReference type="InterPro" id="IPR051635">
    <property type="entry name" value="SNAT-like"/>
</dbReference>
<dbReference type="SUPFAM" id="SSF55729">
    <property type="entry name" value="Acyl-CoA N-acyltransferases (Nat)"/>
    <property type="match status" value="1"/>
</dbReference>
<dbReference type="PANTHER" id="PTHR10908">
    <property type="entry name" value="SEROTONIN N-ACETYLTRANSFERASE"/>
    <property type="match status" value="1"/>
</dbReference>
<proteinExistence type="predicted"/>
<reference evidence="4" key="1">
    <citation type="submission" date="2021-01" db="EMBL/GenBank/DDBJ databases">
        <authorList>
            <person name="Corre E."/>
            <person name="Pelletier E."/>
            <person name="Niang G."/>
            <person name="Scheremetjew M."/>
            <person name="Finn R."/>
            <person name="Kale V."/>
            <person name="Holt S."/>
            <person name="Cochrane G."/>
            <person name="Meng A."/>
            <person name="Brown T."/>
            <person name="Cohen L."/>
        </authorList>
    </citation>
    <scope>NUCLEOTIDE SEQUENCE</scope>
    <source>
        <strain evidence="4">CCMP3278</strain>
    </source>
</reference>
<evidence type="ECO:0000256" key="1">
    <source>
        <dbReference type="ARBA" id="ARBA00022679"/>
    </source>
</evidence>
<dbReference type="PANTHER" id="PTHR10908:SF0">
    <property type="entry name" value="SEROTONIN N-ACETYLTRANSFERASE"/>
    <property type="match status" value="1"/>
</dbReference>
<evidence type="ECO:0000259" key="3">
    <source>
        <dbReference type="PROSITE" id="PS51186"/>
    </source>
</evidence>
<dbReference type="InterPro" id="IPR000182">
    <property type="entry name" value="GNAT_dom"/>
</dbReference>
<dbReference type="InterPro" id="IPR016181">
    <property type="entry name" value="Acyl_CoA_acyltransferase"/>
</dbReference>
<protein>
    <recommendedName>
        <fullName evidence="3">N-acetyltransferase domain-containing protein</fullName>
    </recommendedName>
</protein>
<sequence>MDLIEVKGMKYGVRIVELEDLEQLEKLEAESYPADEAATPQKLELRAKQASDLFLVAFDPMQNENPIVAYACATLAAGELTEESMAAHDPQGDNVCIHSVVVQKQLRRNGLGSAVLEAFIRHVEKVHSTSQKFRNLKRFSLLAKKHLCTFYIKCGFELIGPSPVEHGAEQWFELQRVIQSN</sequence>
<gene>
    <name evidence="4" type="ORF">TOLI1172_LOCUS6973</name>
</gene>
<feature type="domain" description="N-acetyltransferase" evidence="3">
    <location>
        <begin position="11"/>
        <end position="177"/>
    </location>
</feature>
<dbReference type="Pfam" id="PF00583">
    <property type="entry name" value="Acetyltransf_1"/>
    <property type="match status" value="1"/>
</dbReference>
<dbReference type="AlphaFoldDB" id="A0A7S1ETD7"/>
<accession>A0A7S1ETD7</accession>
<name>A0A7S1ETD7_9RHOD</name>